<evidence type="ECO:0000313" key="2">
    <source>
        <dbReference type="EMBL" id="KAK9510231.1"/>
    </source>
</evidence>
<dbReference type="AlphaFoldDB" id="A0AAW1DGR9"/>
<proteinExistence type="predicted"/>
<feature type="compositionally biased region" description="Basic and acidic residues" evidence="1">
    <location>
        <begin position="243"/>
        <end position="264"/>
    </location>
</feature>
<organism evidence="2 3">
    <name type="scientific">Rhynocoris fuscipes</name>
    <dbReference type="NCBI Taxonomy" id="488301"/>
    <lineage>
        <taxon>Eukaryota</taxon>
        <taxon>Metazoa</taxon>
        <taxon>Ecdysozoa</taxon>
        <taxon>Arthropoda</taxon>
        <taxon>Hexapoda</taxon>
        <taxon>Insecta</taxon>
        <taxon>Pterygota</taxon>
        <taxon>Neoptera</taxon>
        <taxon>Paraneoptera</taxon>
        <taxon>Hemiptera</taxon>
        <taxon>Heteroptera</taxon>
        <taxon>Panheteroptera</taxon>
        <taxon>Cimicomorpha</taxon>
        <taxon>Reduviidae</taxon>
        <taxon>Harpactorinae</taxon>
        <taxon>Harpactorini</taxon>
        <taxon>Rhynocoris</taxon>
    </lineage>
</organism>
<sequence length="405" mass="47333">MNKKKKLKPIKYYINDKEELINQVFSSIPEKQIKKMAPSPLTDMSIDELKAECLVQLLKMSNKKIIKILDGIKNYRSESEELGENYKANVTETIKSESSEKLEGKTEKEPNKDVDNIISEAKNSVKRKHKEKKQHKEKKKKRKRCNEEVLNNAESKGRNLLELLELEMRAKAIRSLIKKEEELEKMIEVKTDSLPIQKEELDKDKKNRVKENNISKKEFKDKKHCIEIEDCSLNNIKRPRQSISKDIKRTELENKKDKNIKEGKENDEENKNILNNEKLNCDWNIDEEKLIYEDDEYDSDDKVENEITKDGEKSEDNSTSSWAERWLQSKDVKKVVATSKMLTVVRNKMKNNIKINKKSLNESNSTLSHIELEGSVKEYDTLLQMNEAVIADAKMRAALNKQFDI</sequence>
<protein>
    <submittedName>
        <fullName evidence="2">Uncharacterized protein</fullName>
    </submittedName>
</protein>
<dbReference type="EMBL" id="JAPXFL010000002">
    <property type="protein sequence ID" value="KAK9510231.1"/>
    <property type="molecule type" value="Genomic_DNA"/>
</dbReference>
<evidence type="ECO:0000313" key="3">
    <source>
        <dbReference type="Proteomes" id="UP001461498"/>
    </source>
</evidence>
<dbReference type="Pfam" id="PF15335">
    <property type="entry name" value="CAAP1"/>
    <property type="match status" value="1"/>
</dbReference>
<keyword evidence="3" id="KW-1185">Reference proteome</keyword>
<evidence type="ECO:0000256" key="1">
    <source>
        <dbReference type="SAM" id="MobiDB-lite"/>
    </source>
</evidence>
<accession>A0AAW1DGR9</accession>
<feature type="region of interest" description="Disordered" evidence="1">
    <location>
        <begin position="242"/>
        <end position="268"/>
    </location>
</feature>
<feature type="compositionally biased region" description="Basic and acidic residues" evidence="1">
    <location>
        <begin position="94"/>
        <end position="115"/>
    </location>
</feature>
<feature type="region of interest" description="Disordered" evidence="1">
    <location>
        <begin position="94"/>
        <end position="151"/>
    </location>
</feature>
<dbReference type="PANTHER" id="PTHR14740">
    <property type="entry name" value="CASPASE ACTIVITY AND APOPTOSIS INHIBITOR 1"/>
    <property type="match status" value="1"/>
</dbReference>
<feature type="region of interest" description="Disordered" evidence="1">
    <location>
        <begin position="301"/>
        <end position="322"/>
    </location>
</feature>
<dbReference type="Proteomes" id="UP001461498">
    <property type="component" value="Unassembled WGS sequence"/>
</dbReference>
<comment type="caution">
    <text evidence="2">The sequence shown here is derived from an EMBL/GenBank/DDBJ whole genome shotgun (WGS) entry which is preliminary data.</text>
</comment>
<reference evidence="2 3" key="1">
    <citation type="submission" date="2022-12" db="EMBL/GenBank/DDBJ databases">
        <title>Chromosome-level genome assembly of true bugs.</title>
        <authorList>
            <person name="Ma L."/>
            <person name="Li H."/>
        </authorList>
    </citation>
    <scope>NUCLEOTIDE SEQUENCE [LARGE SCALE GENOMIC DNA]</scope>
    <source>
        <strain evidence="2">Lab_2022b</strain>
    </source>
</reference>
<feature type="compositionally biased region" description="Basic and acidic residues" evidence="1">
    <location>
        <begin position="301"/>
        <end position="316"/>
    </location>
</feature>
<dbReference type="InterPro" id="IPR038991">
    <property type="entry name" value="CAAP1"/>
</dbReference>
<gene>
    <name evidence="2" type="ORF">O3M35_005060</name>
</gene>
<dbReference type="PANTHER" id="PTHR14740:SF3">
    <property type="entry name" value="CASPASE ACTIVITY AND APOPTOSIS INHIBITOR 1"/>
    <property type="match status" value="1"/>
</dbReference>
<dbReference type="GO" id="GO:0042981">
    <property type="term" value="P:regulation of apoptotic process"/>
    <property type="evidence" value="ECO:0007669"/>
    <property type="project" value="InterPro"/>
</dbReference>
<feature type="compositionally biased region" description="Basic residues" evidence="1">
    <location>
        <begin position="124"/>
        <end position="144"/>
    </location>
</feature>
<name>A0AAW1DGR9_9HEMI</name>